<keyword evidence="8" id="KW-0133">Cell shape</keyword>
<keyword evidence="20" id="KW-1185">Reference proteome</keyword>
<comment type="catalytic activity">
    <reaction evidence="11">
        <text>Preferential cleavage: (Ac)2-L-Lys-D-Ala-|-D-Ala. Also transpeptidation of peptidyl-alanyl moieties that are N-acyl substituents of D-alanine.</text>
        <dbReference type="EC" id="3.4.16.4"/>
    </reaction>
</comment>
<evidence type="ECO:0000256" key="6">
    <source>
        <dbReference type="ARBA" id="ARBA00022729"/>
    </source>
</evidence>
<keyword evidence="5" id="KW-0645">Protease</keyword>
<feature type="compositionally biased region" description="Low complexity" evidence="15">
    <location>
        <begin position="107"/>
        <end position="122"/>
    </location>
</feature>
<dbReference type="Pfam" id="PF00768">
    <property type="entry name" value="Peptidase_S11"/>
    <property type="match status" value="1"/>
</dbReference>
<dbReference type="Gene3D" id="3.40.710.10">
    <property type="entry name" value="DD-peptidase/beta-lactamase superfamily"/>
    <property type="match status" value="1"/>
</dbReference>
<evidence type="ECO:0000256" key="3">
    <source>
        <dbReference type="ARBA" id="ARBA00012448"/>
    </source>
</evidence>
<accession>A0A510JPN2</accession>
<dbReference type="PRINTS" id="PR00725">
    <property type="entry name" value="DADACBPTASE1"/>
</dbReference>
<evidence type="ECO:0000256" key="13">
    <source>
        <dbReference type="PIRSR" id="PIRSR618044-2"/>
    </source>
</evidence>
<dbReference type="PANTHER" id="PTHR21581">
    <property type="entry name" value="D-ALANYL-D-ALANINE CARBOXYPEPTIDASE"/>
    <property type="match status" value="1"/>
</dbReference>
<keyword evidence="9" id="KW-0573">Peptidoglycan synthesis</keyword>
<evidence type="ECO:0000256" key="8">
    <source>
        <dbReference type="ARBA" id="ARBA00022960"/>
    </source>
</evidence>
<keyword evidence="10" id="KW-0961">Cell wall biogenesis/degradation</keyword>
<organism evidence="19 20">
    <name type="scientific">Leptotrichia shahii</name>
    <dbReference type="NCBI Taxonomy" id="157691"/>
    <lineage>
        <taxon>Bacteria</taxon>
        <taxon>Fusobacteriati</taxon>
        <taxon>Fusobacteriota</taxon>
        <taxon>Fusobacteriia</taxon>
        <taxon>Fusobacteriales</taxon>
        <taxon>Leptotrichiaceae</taxon>
        <taxon>Leptotrichia</taxon>
    </lineage>
</organism>
<evidence type="ECO:0000256" key="10">
    <source>
        <dbReference type="ARBA" id="ARBA00023316"/>
    </source>
</evidence>
<feature type="domain" description="Peptidase S11 D-alanyl-D-alanine carboxypeptidase A N-terminal" evidence="17">
    <location>
        <begin position="147"/>
        <end position="369"/>
    </location>
</feature>
<dbReference type="GO" id="GO:0009252">
    <property type="term" value="P:peptidoglycan biosynthetic process"/>
    <property type="evidence" value="ECO:0007669"/>
    <property type="project" value="UniProtKB-UniPathway"/>
</dbReference>
<feature type="chain" id="PRO_5022065761" description="serine-type D-Ala-D-Ala carboxypeptidase" evidence="16">
    <location>
        <begin position="24"/>
        <end position="492"/>
    </location>
</feature>
<dbReference type="GO" id="GO:0008360">
    <property type="term" value="P:regulation of cell shape"/>
    <property type="evidence" value="ECO:0007669"/>
    <property type="project" value="UniProtKB-KW"/>
</dbReference>
<dbReference type="Proteomes" id="UP000322617">
    <property type="component" value="Chromosome"/>
</dbReference>
<name>A0A510JPN2_9FUSO</name>
<dbReference type="InterPro" id="IPR012907">
    <property type="entry name" value="Peptidase_S11_C"/>
</dbReference>
<evidence type="ECO:0000259" key="18">
    <source>
        <dbReference type="Pfam" id="PF07943"/>
    </source>
</evidence>
<keyword evidence="4 19" id="KW-0121">Carboxypeptidase</keyword>
<dbReference type="SUPFAM" id="SSF56601">
    <property type="entry name" value="beta-lactamase/transpeptidase-like"/>
    <property type="match status" value="1"/>
</dbReference>
<feature type="active site" description="Acyl-ester intermediate" evidence="12">
    <location>
        <position position="167"/>
    </location>
</feature>
<feature type="region of interest" description="Disordered" evidence="15">
    <location>
        <begin position="26"/>
        <end position="123"/>
    </location>
</feature>
<evidence type="ECO:0000256" key="5">
    <source>
        <dbReference type="ARBA" id="ARBA00022670"/>
    </source>
</evidence>
<feature type="active site" description="Proton acceptor" evidence="12">
    <location>
        <position position="170"/>
    </location>
</feature>
<feature type="domain" description="Peptidase S11 D-Ala-D-Ala carboxypeptidase A C-terminal" evidence="18">
    <location>
        <begin position="389"/>
        <end position="475"/>
    </location>
</feature>
<evidence type="ECO:0000256" key="4">
    <source>
        <dbReference type="ARBA" id="ARBA00022645"/>
    </source>
</evidence>
<dbReference type="RefSeq" id="WP_018449615.1">
    <property type="nucleotide sequence ID" value="NZ_AP019827.1"/>
</dbReference>
<feature type="active site" evidence="12">
    <location>
        <position position="227"/>
    </location>
</feature>
<comment type="similarity">
    <text evidence="2 14">Belongs to the peptidase S11 family.</text>
</comment>
<dbReference type="Pfam" id="PF07943">
    <property type="entry name" value="PBP5_C"/>
    <property type="match status" value="1"/>
</dbReference>
<dbReference type="KEGG" id="lsz:JCM16776_1408"/>
<dbReference type="InterPro" id="IPR012338">
    <property type="entry name" value="Beta-lactam/transpept-like"/>
</dbReference>
<dbReference type="UniPathway" id="UPA00219"/>
<dbReference type="GO" id="GO:0006508">
    <property type="term" value="P:proteolysis"/>
    <property type="evidence" value="ECO:0007669"/>
    <property type="project" value="UniProtKB-KW"/>
</dbReference>
<keyword evidence="6 16" id="KW-0732">Signal</keyword>
<dbReference type="OrthoDB" id="9791132at2"/>
<evidence type="ECO:0000256" key="1">
    <source>
        <dbReference type="ARBA" id="ARBA00004752"/>
    </source>
</evidence>
<feature type="compositionally biased region" description="Basic and acidic residues" evidence="15">
    <location>
        <begin position="38"/>
        <end position="106"/>
    </location>
</feature>
<evidence type="ECO:0000313" key="19">
    <source>
        <dbReference type="EMBL" id="BBM41186.1"/>
    </source>
</evidence>
<evidence type="ECO:0000259" key="17">
    <source>
        <dbReference type="Pfam" id="PF00768"/>
    </source>
</evidence>
<dbReference type="GO" id="GO:0009002">
    <property type="term" value="F:serine-type D-Ala-D-Ala carboxypeptidase activity"/>
    <property type="evidence" value="ECO:0007669"/>
    <property type="project" value="UniProtKB-EC"/>
</dbReference>
<keyword evidence="7" id="KW-0378">Hydrolase</keyword>
<evidence type="ECO:0000313" key="20">
    <source>
        <dbReference type="Proteomes" id="UP000322617"/>
    </source>
</evidence>
<dbReference type="AlphaFoldDB" id="A0A510JPN2"/>
<evidence type="ECO:0000256" key="7">
    <source>
        <dbReference type="ARBA" id="ARBA00022801"/>
    </source>
</evidence>
<comment type="pathway">
    <text evidence="1">Cell wall biogenesis; peptidoglycan biosynthesis.</text>
</comment>
<dbReference type="InterPro" id="IPR018044">
    <property type="entry name" value="Peptidase_S11"/>
</dbReference>
<dbReference type="PANTHER" id="PTHR21581:SF6">
    <property type="entry name" value="TRAFFICKING PROTEIN PARTICLE COMPLEX SUBUNIT 12"/>
    <property type="match status" value="1"/>
</dbReference>
<evidence type="ECO:0000256" key="2">
    <source>
        <dbReference type="ARBA" id="ARBA00007164"/>
    </source>
</evidence>
<protein>
    <recommendedName>
        <fullName evidence="3">serine-type D-Ala-D-Ala carboxypeptidase</fullName>
        <ecNumber evidence="3">3.4.16.4</ecNumber>
    </recommendedName>
</protein>
<evidence type="ECO:0000256" key="11">
    <source>
        <dbReference type="ARBA" id="ARBA00034000"/>
    </source>
</evidence>
<feature type="binding site" evidence="13">
    <location>
        <position position="338"/>
    </location>
    <ligand>
        <name>substrate</name>
    </ligand>
</feature>
<dbReference type="InterPro" id="IPR001967">
    <property type="entry name" value="Peptidase_S11_N"/>
</dbReference>
<sequence length="492" mass="55178">MVKRVKRVLVLGVAVLLASLIYAEGEQENGSVAPKESVTVREEKKSSPAVRENSERHSEVEHWAVKREGSKIGKSEKRNNIEKNNEHVKAANQKNLKDNKAKEVNNKNKSSKSNSSKPAPQKKVVKAIEHEQEGVSQYSGEVIKYIATTDGKVLKDKMSRQKHPIASLTKVMNILVALDQVDRGNAKLDDKVCFTSEIVNMGGSWLNAKAGDCYTLRDLLRAEIIYSANNAAYLVAYHIGHGNYDNFVKLMNEKAKELGMKDTHYYTPAGLPSSMTKKNMDISTAYDMYLLGKRAIRDERLRAWMKESELVLQNSEGEDVVYNNRNHLLDQFGIYGLKTGFHAQAGYNMIVSSKIGNLEIISVTLGNKTDSDRTEDQKKEFTQLEKRMIPVYKAGQEIGSKFKVKNAQQKEINGVLSSNVYQIDNTNYRFEVKDLQVTAEKQGISKGDVIGKLEVLSNDNKVVGTVDILAQNNYKQLSVFGRILRFVTFGMA</sequence>
<gene>
    <name evidence="19" type="ORF">JCM16776_1408</name>
</gene>
<evidence type="ECO:0000256" key="15">
    <source>
        <dbReference type="SAM" id="MobiDB-lite"/>
    </source>
</evidence>
<evidence type="ECO:0000256" key="12">
    <source>
        <dbReference type="PIRSR" id="PIRSR618044-1"/>
    </source>
</evidence>
<dbReference type="STRING" id="1122172.GCA_000373045_00002"/>
<feature type="signal peptide" evidence="16">
    <location>
        <begin position="1"/>
        <end position="23"/>
    </location>
</feature>
<evidence type="ECO:0000256" key="14">
    <source>
        <dbReference type="RuleBase" id="RU004016"/>
    </source>
</evidence>
<dbReference type="EMBL" id="AP019827">
    <property type="protein sequence ID" value="BBM41186.1"/>
    <property type="molecule type" value="Genomic_DNA"/>
</dbReference>
<dbReference type="GO" id="GO:0071555">
    <property type="term" value="P:cell wall organization"/>
    <property type="evidence" value="ECO:0007669"/>
    <property type="project" value="UniProtKB-KW"/>
</dbReference>
<evidence type="ECO:0000256" key="9">
    <source>
        <dbReference type="ARBA" id="ARBA00022984"/>
    </source>
</evidence>
<evidence type="ECO:0000256" key="16">
    <source>
        <dbReference type="SAM" id="SignalP"/>
    </source>
</evidence>
<dbReference type="EC" id="3.4.16.4" evidence="3"/>
<proteinExistence type="inferred from homology"/>
<reference evidence="19 20" key="1">
    <citation type="submission" date="2019-07" db="EMBL/GenBank/DDBJ databases">
        <title>Complete Genome Sequence of Leptotrichia shahii Strain JCM 16776.</title>
        <authorList>
            <person name="Watanabe S."/>
            <person name="Cui L."/>
        </authorList>
    </citation>
    <scope>NUCLEOTIDE SEQUENCE [LARGE SCALE GENOMIC DNA]</scope>
    <source>
        <strain evidence="19 20">JCM16776</strain>
    </source>
</reference>